<keyword evidence="1" id="KW-0547">Nucleotide-binding</keyword>
<keyword evidence="1" id="KW-0067">ATP-binding</keyword>
<dbReference type="GO" id="GO:0016887">
    <property type="term" value="F:ATP hydrolysis activity"/>
    <property type="evidence" value="ECO:0007669"/>
    <property type="project" value="RHEA"/>
</dbReference>
<dbReference type="GO" id="GO:0000723">
    <property type="term" value="P:telomere maintenance"/>
    <property type="evidence" value="ECO:0007669"/>
    <property type="project" value="InterPro"/>
</dbReference>
<keyword evidence="1" id="KW-0234">DNA repair</keyword>
<dbReference type="HOGENOM" id="CLU_001324_0_3_1"/>
<keyword evidence="1" id="KW-0227">DNA damage</keyword>
<dbReference type="InParanoid" id="K3Y2V3"/>
<dbReference type="Pfam" id="PF14214">
    <property type="entry name" value="Helitron_like_N"/>
    <property type="match status" value="1"/>
</dbReference>
<comment type="catalytic activity">
    <reaction evidence="1">
        <text>ATP + H2O = ADP + phosphate + H(+)</text>
        <dbReference type="Rhea" id="RHEA:13065"/>
        <dbReference type="ChEBI" id="CHEBI:15377"/>
        <dbReference type="ChEBI" id="CHEBI:15378"/>
        <dbReference type="ChEBI" id="CHEBI:30616"/>
        <dbReference type="ChEBI" id="CHEBI:43474"/>
        <dbReference type="ChEBI" id="CHEBI:456216"/>
        <dbReference type="EC" id="5.6.2.3"/>
    </reaction>
</comment>
<feature type="domain" description="DNA helicase Pif1-like DEAD-box helicase" evidence="2">
    <location>
        <begin position="781"/>
        <end position="879"/>
    </location>
</feature>
<dbReference type="InterPro" id="IPR010285">
    <property type="entry name" value="DNA_helicase_pif1-like_DEAD"/>
</dbReference>
<organism evidence="5 6">
    <name type="scientific">Setaria italica</name>
    <name type="common">Foxtail millet</name>
    <name type="synonym">Panicum italicum</name>
    <dbReference type="NCBI Taxonomy" id="4555"/>
    <lineage>
        <taxon>Eukaryota</taxon>
        <taxon>Viridiplantae</taxon>
        <taxon>Streptophyta</taxon>
        <taxon>Embryophyta</taxon>
        <taxon>Tracheophyta</taxon>
        <taxon>Spermatophyta</taxon>
        <taxon>Magnoliopsida</taxon>
        <taxon>Liliopsida</taxon>
        <taxon>Poales</taxon>
        <taxon>Poaceae</taxon>
        <taxon>PACMAD clade</taxon>
        <taxon>Panicoideae</taxon>
        <taxon>Panicodae</taxon>
        <taxon>Paniceae</taxon>
        <taxon>Cenchrinae</taxon>
        <taxon>Setaria</taxon>
    </lineage>
</organism>
<dbReference type="InterPro" id="IPR025476">
    <property type="entry name" value="Helitron_helicase-like"/>
</dbReference>
<dbReference type="PANTHER" id="PTHR10492:SF94">
    <property type="entry name" value="ATP-DEPENDENT DNA HELICASE"/>
    <property type="match status" value="1"/>
</dbReference>
<dbReference type="EC" id="5.6.2.3" evidence="1"/>
<dbReference type="STRING" id="4555.K3Y2V3"/>
<reference evidence="5" key="2">
    <citation type="submission" date="2018-08" db="UniProtKB">
        <authorList>
            <consortium name="EnsemblPlants"/>
        </authorList>
    </citation>
    <scope>IDENTIFICATION</scope>
    <source>
        <strain evidence="5">Yugu1</strain>
    </source>
</reference>
<sequence>NDGDEDDQDEWLHQNDTYAYKRSPSFCCRQGKVHIYILKVPHELRQLFTSQTIRDAKYFRKHIRYFNSHFSFTSFGVSIDQRLANAKGSGVYFFKAHGGKGLQHMQLYFYDSDDSIAHRVNRSPNLDENLIRLIRGILLRLNPYVHLFTSLGIIKNVQEYTIELNTSIGVDQRRFDRSIVIYGKSNDAHYIRAYHGCYDPLAYPLFCLGSEIETGGSHRWVSAREYKCYKLHIGEGQFNVFFHAGCLFQQLLVDWYIKVESMCLDWYSKPTHQVLIRADLYQGLLDTLATGEANASKVGLRIVLTKQFSRSDRDVQSWFMDDMTLVTRYGKPDYFVTMTCNPYWDEIVAELLPGQTLQDRPVVVARVYHAKLLDFHDFLIKKGHLGTVVAWAHMTEFQKRALPHEHFLLVMESGSKLKSPDDYDKYISAEISDPNKYPRLHELVVKHMMHGPCGTLNKNCPCMVDKVKVRGEELDNRWVAPYNPVLLMRYNCHINVEICSSIKSVKYLYKYIYKGHDRTSFSVDEKGNECRVINEIRQYRDARMITAIEAVYRLFGFKLHSMWPPILQMQVHLPGFDMVAYKATDNLQDGVDLAKSQRSMLTKYFKLNERSAKACKCLYKEFPDYFMWNKSRKYRKPKVAKKRLQIGILVYVNPNEGDRYYLRVLLNHVRGATSFDSLKTWRGITYDTFRAVAEAMGFVDTDKSLDDCLTECAMVRFPSSLQRLFATIMVFCECANIRHLWAKQLVLCDISSHLKSMGKDIRHYGIPELHESGKIVIEIWFFFVDGPGGTGKTYLYKALLAKVRSMDLIAVATATSGIAASIMPSGHTSHSRFKIPIKLDDSTMCSFTKQSGTTKLLRRASLIIWDEVAMTKRQCVEVLPVVARGTRAHITDATLLKSYIWESVRRIRLTQNMRAQFDTWFADYLLRIGDGTEETFGDEYVLLPDDIYIDSPSEDICIDALIDRVFPNLADNCRSASYMRERAILSTRNEHVDAVNALMIDKFLGTKQVYYSFDSAEDDTRNSYPLDFLNSITPNAPHKLTIKKNCSVILLRNLDPHNVLCNGTQLIVRGFQKNSIDAEIFKHKQFPVRLSFAMTMNKAQGQTIPNVCIYLPESVFAHGQLYVALSRGVSHETT</sequence>
<keyword evidence="1" id="KW-0347">Helicase</keyword>
<evidence type="ECO:0000313" key="5">
    <source>
        <dbReference type="EnsemblPlants" id="KQL10707"/>
    </source>
</evidence>
<dbReference type="Pfam" id="PF05970">
    <property type="entry name" value="PIF1"/>
    <property type="match status" value="1"/>
</dbReference>
<dbReference type="eggNOG" id="KOG0987">
    <property type="taxonomic scope" value="Eukaryota"/>
</dbReference>
<dbReference type="SUPFAM" id="SSF52540">
    <property type="entry name" value="P-loop containing nucleoside triphosphate hydrolases"/>
    <property type="match status" value="2"/>
</dbReference>
<dbReference type="Pfam" id="PF21530">
    <property type="entry name" value="Pif1_2B_dom"/>
    <property type="match status" value="1"/>
</dbReference>
<comment type="cofactor">
    <cofactor evidence="1">
        <name>Mg(2+)</name>
        <dbReference type="ChEBI" id="CHEBI:18420"/>
    </cofactor>
</comment>
<dbReference type="GO" id="GO:0006310">
    <property type="term" value="P:DNA recombination"/>
    <property type="evidence" value="ECO:0007669"/>
    <property type="project" value="UniProtKB-KW"/>
</dbReference>
<dbReference type="AlphaFoldDB" id="K3Y2V3"/>
<evidence type="ECO:0000259" key="2">
    <source>
        <dbReference type="Pfam" id="PF05970"/>
    </source>
</evidence>
<dbReference type="OMA" id="ECANIRH"/>
<dbReference type="FunFam" id="3.40.50.300:FF:002884">
    <property type="entry name" value="ATP-dependent DNA helicase"/>
    <property type="match status" value="1"/>
</dbReference>
<dbReference type="GO" id="GO:0043139">
    <property type="term" value="F:5'-3' DNA helicase activity"/>
    <property type="evidence" value="ECO:0007669"/>
    <property type="project" value="UniProtKB-EC"/>
</dbReference>
<keyword evidence="1" id="KW-0378">Hydrolase</keyword>
<protein>
    <recommendedName>
        <fullName evidence="1">ATP-dependent DNA helicase</fullName>
        <ecNumber evidence="1">5.6.2.3</ecNumber>
    </recommendedName>
</protein>
<evidence type="ECO:0000256" key="1">
    <source>
        <dbReference type="RuleBase" id="RU363044"/>
    </source>
</evidence>
<proteinExistence type="inferred from homology"/>
<reference evidence="6" key="1">
    <citation type="journal article" date="2012" name="Nat. Biotechnol.">
        <title>Reference genome sequence of the model plant Setaria.</title>
        <authorList>
            <person name="Bennetzen J.L."/>
            <person name="Schmutz J."/>
            <person name="Wang H."/>
            <person name="Percifield R."/>
            <person name="Hawkins J."/>
            <person name="Pontaroli A.C."/>
            <person name="Estep M."/>
            <person name="Feng L."/>
            <person name="Vaughn J.N."/>
            <person name="Grimwood J."/>
            <person name="Jenkins J."/>
            <person name="Barry K."/>
            <person name="Lindquist E."/>
            <person name="Hellsten U."/>
            <person name="Deshpande S."/>
            <person name="Wang X."/>
            <person name="Wu X."/>
            <person name="Mitros T."/>
            <person name="Triplett J."/>
            <person name="Yang X."/>
            <person name="Ye C.Y."/>
            <person name="Mauro-Herrera M."/>
            <person name="Wang L."/>
            <person name="Li P."/>
            <person name="Sharma M."/>
            <person name="Sharma R."/>
            <person name="Ronald P.C."/>
            <person name="Panaud O."/>
            <person name="Kellogg E.A."/>
            <person name="Brutnell T.P."/>
            <person name="Doust A.N."/>
            <person name="Tuskan G.A."/>
            <person name="Rokhsar D."/>
            <person name="Devos K.M."/>
        </authorList>
    </citation>
    <scope>NUCLEOTIDE SEQUENCE [LARGE SCALE GENOMIC DNA]</scope>
    <source>
        <strain evidence="6">cv. Yugu1</strain>
    </source>
</reference>
<feature type="domain" description="Helitron helicase-like" evidence="3">
    <location>
        <begin position="226"/>
        <end position="409"/>
    </location>
</feature>
<dbReference type="EnsemblPlants" id="KQL10707">
    <property type="protein sequence ID" value="KQL10707"/>
    <property type="gene ID" value="SETIT_008534mg"/>
</dbReference>
<keyword evidence="6" id="KW-1185">Reference proteome</keyword>
<dbReference type="PANTHER" id="PTHR10492">
    <property type="match status" value="1"/>
</dbReference>
<feature type="domain" description="DNA helicase Pif1-like 2B" evidence="4">
    <location>
        <begin position="1027"/>
        <end position="1071"/>
    </location>
</feature>
<keyword evidence="1" id="KW-0233">DNA recombination</keyword>
<dbReference type="CDD" id="cd18809">
    <property type="entry name" value="SF1_C_RecD"/>
    <property type="match status" value="1"/>
</dbReference>
<dbReference type="Gramene" id="KQL10707">
    <property type="protein sequence ID" value="KQL10707"/>
    <property type="gene ID" value="SETIT_008534mg"/>
</dbReference>
<dbReference type="GO" id="GO:0005524">
    <property type="term" value="F:ATP binding"/>
    <property type="evidence" value="ECO:0007669"/>
    <property type="project" value="UniProtKB-KW"/>
</dbReference>
<dbReference type="Gene3D" id="3.40.50.300">
    <property type="entry name" value="P-loop containing nucleotide triphosphate hydrolases"/>
    <property type="match status" value="1"/>
</dbReference>
<name>K3Y2V3_SETIT</name>
<comment type="similarity">
    <text evidence="1">Belongs to the helicase family.</text>
</comment>
<evidence type="ECO:0000259" key="4">
    <source>
        <dbReference type="Pfam" id="PF21530"/>
    </source>
</evidence>
<dbReference type="InterPro" id="IPR027417">
    <property type="entry name" value="P-loop_NTPase"/>
</dbReference>
<evidence type="ECO:0000259" key="3">
    <source>
        <dbReference type="Pfam" id="PF14214"/>
    </source>
</evidence>
<dbReference type="EMBL" id="AGNK02002488">
    <property type="status" value="NOT_ANNOTATED_CDS"/>
    <property type="molecule type" value="Genomic_DNA"/>
</dbReference>
<dbReference type="Proteomes" id="UP000004995">
    <property type="component" value="Unassembled WGS sequence"/>
</dbReference>
<accession>K3Y2V3</accession>
<dbReference type="GO" id="GO:0006281">
    <property type="term" value="P:DNA repair"/>
    <property type="evidence" value="ECO:0007669"/>
    <property type="project" value="UniProtKB-KW"/>
</dbReference>
<evidence type="ECO:0000313" key="6">
    <source>
        <dbReference type="Proteomes" id="UP000004995"/>
    </source>
</evidence>
<dbReference type="InterPro" id="IPR049163">
    <property type="entry name" value="Pif1-like_2B_dom"/>
</dbReference>